<keyword evidence="1" id="KW-0812">Transmembrane</keyword>
<keyword evidence="1" id="KW-0472">Membrane</keyword>
<evidence type="ECO:0008006" key="4">
    <source>
        <dbReference type="Google" id="ProtNLM"/>
    </source>
</evidence>
<evidence type="ECO:0000313" key="3">
    <source>
        <dbReference type="Proteomes" id="UP000193944"/>
    </source>
</evidence>
<sequence>MLISLIFLFLENFNPFFEFLSIDDWIYTVMGSIIIISICFTKYGKFKQWNCFIKPILLNYGFTFNFLPVLQKLITNFPVQNKVSDFVQNHKYCFYLAFMTICTTLSIILSFSPFNIEIRYVEGEGQNFEVCRMKGFITHFVVYLIILVVFIMMVTILFLVFVEWNIEKTLFEVRVILSAIYANLLLLIIYFILFFTSINSFTSYYLMQGSILVISSLTNYILLYGYRLIMAFFKKQNLKNLFIHNVNKKFVDSRVSDTIVKNNYPTLYDDSIISNSDKQYESLNDLTKNTTTKNNNNNITSCDIQYSNIDGDPLNEDLNYSINKTSEYDDSDL</sequence>
<feature type="transmembrane region" description="Helical" evidence="1">
    <location>
        <begin position="136"/>
        <end position="161"/>
    </location>
</feature>
<feature type="transmembrane region" description="Helical" evidence="1">
    <location>
        <begin position="92"/>
        <end position="116"/>
    </location>
</feature>
<dbReference type="Proteomes" id="UP000193944">
    <property type="component" value="Unassembled WGS sequence"/>
</dbReference>
<reference evidence="2 3" key="2">
    <citation type="submission" date="2016-08" db="EMBL/GenBank/DDBJ databases">
        <title>Pervasive Adenine N6-methylation of Active Genes in Fungi.</title>
        <authorList>
            <consortium name="DOE Joint Genome Institute"/>
            <person name="Mondo S.J."/>
            <person name="Dannebaum R.O."/>
            <person name="Kuo R.C."/>
            <person name="Labutti K."/>
            <person name="Haridas S."/>
            <person name="Kuo A."/>
            <person name="Salamov A."/>
            <person name="Ahrendt S.R."/>
            <person name="Lipzen A."/>
            <person name="Sullivan W."/>
            <person name="Andreopoulos W.B."/>
            <person name="Clum A."/>
            <person name="Lindquist E."/>
            <person name="Daum C."/>
            <person name="Ramamoorthy G.K."/>
            <person name="Gryganskyi A."/>
            <person name="Culley D."/>
            <person name="Magnuson J.K."/>
            <person name="James T.Y."/>
            <person name="O'Malley M.A."/>
            <person name="Stajich J.E."/>
            <person name="Spatafora J.W."/>
            <person name="Visel A."/>
            <person name="Grigoriev I.V."/>
        </authorList>
    </citation>
    <scope>NUCLEOTIDE SEQUENCE [LARGE SCALE GENOMIC DNA]</scope>
    <source>
        <strain evidence="2 3">S4</strain>
    </source>
</reference>
<organism evidence="2 3">
    <name type="scientific">Anaeromyces robustus</name>
    <dbReference type="NCBI Taxonomy" id="1754192"/>
    <lineage>
        <taxon>Eukaryota</taxon>
        <taxon>Fungi</taxon>
        <taxon>Fungi incertae sedis</taxon>
        <taxon>Chytridiomycota</taxon>
        <taxon>Chytridiomycota incertae sedis</taxon>
        <taxon>Neocallimastigomycetes</taxon>
        <taxon>Neocallimastigales</taxon>
        <taxon>Neocallimastigaceae</taxon>
        <taxon>Anaeromyces</taxon>
    </lineage>
</organism>
<reference evidence="2 3" key="1">
    <citation type="submission" date="2016-08" db="EMBL/GenBank/DDBJ databases">
        <title>A Parts List for Fungal Cellulosomes Revealed by Comparative Genomics.</title>
        <authorList>
            <consortium name="DOE Joint Genome Institute"/>
            <person name="Haitjema C.H."/>
            <person name="Gilmore S.P."/>
            <person name="Henske J.K."/>
            <person name="Solomon K.V."/>
            <person name="De Groot R."/>
            <person name="Kuo A."/>
            <person name="Mondo S.J."/>
            <person name="Salamov A.A."/>
            <person name="Labutti K."/>
            <person name="Zhao Z."/>
            <person name="Chiniquy J."/>
            <person name="Barry K."/>
            <person name="Brewer H.M."/>
            <person name="Purvine S.O."/>
            <person name="Wright A.T."/>
            <person name="Boxma B."/>
            <person name="Van Alen T."/>
            <person name="Hackstein J.H."/>
            <person name="Baker S.E."/>
            <person name="Grigoriev I.V."/>
            <person name="O'Malley M.A."/>
        </authorList>
    </citation>
    <scope>NUCLEOTIDE SEQUENCE [LARGE SCALE GENOMIC DNA]</scope>
    <source>
        <strain evidence="2 3">S4</strain>
    </source>
</reference>
<dbReference type="AlphaFoldDB" id="A0A1Y1X2D2"/>
<gene>
    <name evidence="2" type="ORF">BCR32DRAFT_269169</name>
</gene>
<evidence type="ECO:0000313" key="2">
    <source>
        <dbReference type="EMBL" id="ORX79943.1"/>
    </source>
</evidence>
<comment type="caution">
    <text evidence="2">The sequence shown here is derived from an EMBL/GenBank/DDBJ whole genome shotgun (WGS) entry which is preliminary data.</text>
</comment>
<feature type="transmembrane region" description="Helical" evidence="1">
    <location>
        <begin position="204"/>
        <end position="226"/>
    </location>
</feature>
<dbReference type="EMBL" id="MCFG01000160">
    <property type="protein sequence ID" value="ORX79943.1"/>
    <property type="molecule type" value="Genomic_DNA"/>
</dbReference>
<proteinExistence type="predicted"/>
<feature type="transmembrane region" description="Helical" evidence="1">
    <location>
        <begin position="25"/>
        <end position="44"/>
    </location>
</feature>
<keyword evidence="3" id="KW-1185">Reference proteome</keyword>
<protein>
    <recommendedName>
        <fullName evidence="4">G-protein coupled receptors family 3 profile domain-containing protein</fullName>
    </recommendedName>
</protein>
<name>A0A1Y1X2D2_9FUNG</name>
<evidence type="ECO:0000256" key="1">
    <source>
        <dbReference type="SAM" id="Phobius"/>
    </source>
</evidence>
<accession>A0A1Y1X2D2</accession>
<keyword evidence="1" id="KW-1133">Transmembrane helix</keyword>
<feature type="transmembrane region" description="Helical" evidence="1">
    <location>
        <begin position="173"/>
        <end position="198"/>
    </location>
</feature>